<organism evidence="3 4">
    <name type="scientific">Sporormia fimetaria CBS 119925</name>
    <dbReference type="NCBI Taxonomy" id="1340428"/>
    <lineage>
        <taxon>Eukaryota</taxon>
        <taxon>Fungi</taxon>
        <taxon>Dikarya</taxon>
        <taxon>Ascomycota</taxon>
        <taxon>Pezizomycotina</taxon>
        <taxon>Dothideomycetes</taxon>
        <taxon>Pleosporomycetidae</taxon>
        <taxon>Pleosporales</taxon>
        <taxon>Sporormiaceae</taxon>
        <taxon>Sporormia</taxon>
    </lineage>
</organism>
<feature type="transmembrane region" description="Helical" evidence="2">
    <location>
        <begin position="119"/>
        <end position="145"/>
    </location>
</feature>
<proteinExistence type="predicted"/>
<dbReference type="OrthoDB" id="2103474at2759"/>
<name>A0A6A6V1B6_9PLEO</name>
<keyword evidence="4" id="KW-1185">Reference proteome</keyword>
<sequence length="240" mass="26507">MAFLVKLATKKMLAGELEKYKSKDVGGKFDPYYMEVPNPKRPGKMKKVKRQIPDYIPTEDAKILAQARKRAYKLDYSLFNFLGLRFGWSSVIALAPAVGDTVDLGIAANHVRKMRKIEGGIPGLVLFKMLLWIFIDFVVGFVPFLGDLLDAAVKCNSRNVRYLEEVLDERYKPKDVEAGGVPANGGEPATVWEDFSDDEEAKGASAGTPGPNVVPQPSQARTRDRPQVAAASIPQRNGHN</sequence>
<dbReference type="AlphaFoldDB" id="A0A6A6V1B6"/>
<dbReference type="PANTHER" id="PTHR35519:SF2">
    <property type="entry name" value="PH DOMAIN PROTEIN"/>
    <property type="match status" value="1"/>
</dbReference>
<protein>
    <recommendedName>
        <fullName evidence="5">DUF4112 domain-containing protein</fullName>
    </recommendedName>
</protein>
<dbReference type="EMBL" id="MU006596">
    <property type="protein sequence ID" value="KAF2743534.1"/>
    <property type="molecule type" value="Genomic_DNA"/>
</dbReference>
<dbReference type="PANTHER" id="PTHR35519">
    <property type="entry name" value="MEMBRANE PROTEINS"/>
    <property type="match status" value="1"/>
</dbReference>
<feature type="region of interest" description="Disordered" evidence="1">
    <location>
        <begin position="177"/>
        <end position="240"/>
    </location>
</feature>
<reference evidence="3" key="1">
    <citation type="journal article" date="2020" name="Stud. Mycol.">
        <title>101 Dothideomycetes genomes: a test case for predicting lifestyles and emergence of pathogens.</title>
        <authorList>
            <person name="Haridas S."/>
            <person name="Albert R."/>
            <person name="Binder M."/>
            <person name="Bloem J."/>
            <person name="Labutti K."/>
            <person name="Salamov A."/>
            <person name="Andreopoulos B."/>
            <person name="Baker S."/>
            <person name="Barry K."/>
            <person name="Bills G."/>
            <person name="Bluhm B."/>
            <person name="Cannon C."/>
            <person name="Castanera R."/>
            <person name="Culley D."/>
            <person name="Daum C."/>
            <person name="Ezra D."/>
            <person name="Gonzalez J."/>
            <person name="Henrissat B."/>
            <person name="Kuo A."/>
            <person name="Liang C."/>
            <person name="Lipzen A."/>
            <person name="Lutzoni F."/>
            <person name="Magnuson J."/>
            <person name="Mondo S."/>
            <person name="Nolan M."/>
            <person name="Ohm R."/>
            <person name="Pangilinan J."/>
            <person name="Park H.-J."/>
            <person name="Ramirez L."/>
            <person name="Alfaro M."/>
            <person name="Sun H."/>
            <person name="Tritt A."/>
            <person name="Yoshinaga Y."/>
            <person name="Zwiers L.-H."/>
            <person name="Turgeon B."/>
            <person name="Goodwin S."/>
            <person name="Spatafora J."/>
            <person name="Crous P."/>
            <person name="Grigoriev I."/>
        </authorList>
    </citation>
    <scope>NUCLEOTIDE SEQUENCE</scope>
    <source>
        <strain evidence="3">CBS 119925</strain>
    </source>
</reference>
<keyword evidence="2" id="KW-1133">Transmembrane helix</keyword>
<accession>A0A6A6V1B6</accession>
<evidence type="ECO:0000256" key="1">
    <source>
        <dbReference type="SAM" id="MobiDB-lite"/>
    </source>
</evidence>
<evidence type="ECO:0000313" key="4">
    <source>
        <dbReference type="Proteomes" id="UP000799440"/>
    </source>
</evidence>
<keyword evidence="2" id="KW-0812">Transmembrane</keyword>
<evidence type="ECO:0000256" key="2">
    <source>
        <dbReference type="SAM" id="Phobius"/>
    </source>
</evidence>
<evidence type="ECO:0000313" key="3">
    <source>
        <dbReference type="EMBL" id="KAF2743534.1"/>
    </source>
</evidence>
<dbReference type="Proteomes" id="UP000799440">
    <property type="component" value="Unassembled WGS sequence"/>
</dbReference>
<gene>
    <name evidence="3" type="ORF">M011DRAFT_471286</name>
</gene>
<feature type="transmembrane region" description="Helical" evidence="2">
    <location>
        <begin position="78"/>
        <end position="99"/>
    </location>
</feature>
<evidence type="ECO:0008006" key="5">
    <source>
        <dbReference type="Google" id="ProtNLM"/>
    </source>
</evidence>
<keyword evidence="2" id="KW-0472">Membrane</keyword>
<dbReference type="InterPro" id="IPR025187">
    <property type="entry name" value="DUF4112"/>
</dbReference>
<dbReference type="Pfam" id="PF13430">
    <property type="entry name" value="DUF4112"/>
    <property type="match status" value="1"/>
</dbReference>